<keyword evidence="1" id="KW-0547">Nucleotide-binding</keyword>
<accession>A0ABD5JTP0</accession>
<dbReference type="InterPro" id="IPR027417">
    <property type="entry name" value="P-loop_NTPase"/>
</dbReference>
<comment type="caution">
    <text evidence="1">The sequence shown here is derived from an EMBL/GenBank/DDBJ whole genome shotgun (WGS) entry which is preliminary data.</text>
</comment>
<name>A0ABD5JTP0_9HYPH</name>
<dbReference type="EMBL" id="JBBHKQ010000001">
    <property type="protein sequence ID" value="MEJ5899850.1"/>
    <property type="molecule type" value="Genomic_DNA"/>
</dbReference>
<gene>
    <name evidence="1" type="ORF">WIX40_06975</name>
</gene>
<dbReference type="Proteomes" id="UP001362311">
    <property type="component" value="Unassembled WGS sequence"/>
</dbReference>
<evidence type="ECO:0000313" key="1">
    <source>
        <dbReference type="EMBL" id="MEJ5899850.1"/>
    </source>
</evidence>
<sequence>MSVFDRLKSSKRKTPPSIAIYGTPGVGKTSLAAEFPKPIYLYVEGEEPPDGIDLPSAEITSFSDLLDTFGEILTEEHEFQTVILDSVDKIEPMVWAATCARNGWDSIDSNDKGSPTAFGKGYLAADVEWKEYHEAIAALNRAGLFVIQILHSEAKSFNDPLVDSYDRYRPKLQKRALDLVIENCKALLFLNRRTSVKQVKEGFGGEKKNKPEGMSGAERVIHTDERAGFLAKNRLKGAPATIPYRQGHGFEELSKYLDAGNDNDQREAA</sequence>
<dbReference type="RefSeq" id="WP_339439482.1">
    <property type="nucleotide sequence ID" value="NZ_JBBHKQ010000001.1"/>
</dbReference>
<dbReference type="GO" id="GO:0005524">
    <property type="term" value="F:ATP binding"/>
    <property type="evidence" value="ECO:0007669"/>
    <property type="project" value="UniProtKB-KW"/>
</dbReference>
<dbReference type="AlphaFoldDB" id="A0ABD5JTP0"/>
<keyword evidence="1" id="KW-0067">ATP-binding</keyword>
<dbReference type="Pfam" id="PF13479">
    <property type="entry name" value="AAA_24"/>
    <property type="match status" value="1"/>
</dbReference>
<reference evidence="1 2" key="1">
    <citation type="submission" date="2024-03" db="EMBL/GenBank/DDBJ databases">
        <title>Reference genomes for the five species model microbial community.</title>
        <authorList>
            <person name="Padfield D."/>
        </authorList>
    </citation>
    <scope>NUCLEOTIDE SEQUENCE [LARGE SCALE GENOMIC DNA]</scope>
    <source>
        <strain evidence="1 2">AB1</strain>
    </source>
</reference>
<protein>
    <submittedName>
        <fullName evidence="1">ATP-binding protein</fullName>
    </submittedName>
</protein>
<organism evidence="1 2">
    <name type="scientific">Ochrobactrum teleogrylli</name>
    <dbReference type="NCBI Taxonomy" id="2479765"/>
    <lineage>
        <taxon>Bacteria</taxon>
        <taxon>Pseudomonadati</taxon>
        <taxon>Pseudomonadota</taxon>
        <taxon>Alphaproteobacteria</taxon>
        <taxon>Hyphomicrobiales</taxon>
        <taxon>Brucellaceae</taxon>
        <taxon>Brucella/Ochrobactrum group</taxon>
        <taxon>Ochrobactrum</taxon>
    </lineage>
</organism>
<evidence type="ECO:0000313" key="2">
    <source>
        <dbReference type="Proteomes" id="UP001362311"/>
    </source>
</evidence>
<dbReference type="SUPFAM" id="SSF52540">
    <property type="entry name" value="P-loop containing nucleoside triphosphate hydrolases"/>
    <property type="match status" value="1"/>
</dbReference>
<proteinExistence type="predicted"/>